<organism evidence="1">
    <name type="scientific">viral metagenome</name>
    <dbReference type="NCBI Taxonomy" id="1070528"/>
    <lineage>
        <taxon>unclassified sequences</taxon>
        <taxon>metagenomes</taxon>
        <taxon>organismal metagenomes</taxon>
    </lineage>
</organism>
<evidence type="ECO:0000313" key="1">
    <source>
        <dbReference type="EMBL" id="QHS77457.1"/>
    </source>
</evidence>
<accession>A0A6C0ACL2</accession>
<proteinExistence type="predicted"/>
<dbReference type="EMBL" id="MN740548">
    <property type="protein sequence ID" value="QHS77457.1"/>
    <property type="molecule type" value="Genomic_DNA"/>
</dbReference>
<reference evidence="1" key="1">
    <citation type="journal article" date="2020" name="Nature">
        <title>Giant virus diversity and host interactions through global metagenomics.</title>
        <authorList>
            <person name="Schulz F."/>
            <person name="Roux S."/>
            <person name="Paez-Espino D."/>
            <person name="Jungbluth S."/>
            <person name="Walsh D.A."/>
            <person name="Denef V.J."/>
            <person name="McMahon K.D."/>
            <person name="Konstantinidis K.T."/>
            <person name="Eloe-Fadrosh E.A."/>
            <person name="Kyrpides N.C."/>
            <person name="Woyke T."/>
        </authorList>
    </citation>
    <scope>NUCLEOTIDE SEQUENCE</scope>
    <source>
        <strain evidence="1">GVMAG-S-1004661-13</strain>
    </source>
</reference>
<name>A0A6C0ACL2_9ZZZZ</name>
<sequence>MLYIKCPTCKTLLGDKDIPFNTELDKIREDTNLSDEQKTNKTIELYAKFGIENYCCKMRFKTFIDQINIVK</sequence>
<dbReference type="AlphaFoldDB" id="A0A6C0ACL2"/>
<dbReference type="Gene3D" id="1.10.10.60">
    <property type="entry name" value="Homeodomain-like"/>
    <property type="match status" value="1"/>
</dbReference>
<protein>
    <submittedName>
        <fullName evidence="1">Uncharacterized protein</fullName>
    </submittedName>
</protein>